<sequence>MTSNYDDTVPTNAPEGTRGPRSGRLADAADPRVDSDKDNRDAPFQAAGATGPYGAPAPAQPEVADGPHLNHLLDQADISRALRRRPATGGMHGGMAAAAAAAEPPHENTGERVARGIKGPVAQGHGIGESLRGNINSAIDSLAGDKVKLAHHEEVARGGFREVQNKQFEKTGTDKAL</sequence>
<proteinExistence type="predicted"/>
<feature type="compositionally biased region" description="Basic and acidic residues" evidence="1">
    <location>
        <begin position="27"/>
        <end position="41"/>
    </location>
</feature>
<feature type="compositionally biased region" description="Polar residues" evidence="1">
    <location>
        <begin position="1"/>
        <end position="11"/>
    </location>
</feature>
<protein>
    <submittedName>
        <fullName evidence="2">Uncharacterized protein</fullName>
    </submittedName>
</protein>
<organism evidence="2 3">
    <name type="scientific">Cercophora scortea</name>
    <dbReference type="NCBI Taxonomy" id="314031"/>
    <lineage>
        <taxon>Eukaryota</taxon>
        <taxon>Fungi</taxon>
        <taxon>Dikarya</taxon>
        <taxon>Ascomycota</taxon>
        <taxon>Pezizomycotina</taxon>
        <taxon>Sordariomycetes</taxon>
        <taxon>Sordariomycetidae</taxon>
        <taxon>Sordariales</taxon>
        <taxon>Lasiosphaeriaceae</taxon>
        <taxon>Cercophora</taxon>
    </lineage>
</organism>
<dbReference type="EMBL" id="JAUEPO010000004">
    <property type="protein sequence ID" value="KAK3323280.1"/>
    <property type="molecule type" value="Genomic_DNA"/>
</dbReference>
<evidence type="ECO:0000256" key="1">
    <source>
        <dbReference type="SAM" id="MobiDB-lite"/>
    </source>
</evidence>
<dbReference type="PANTHER" id="PTHR39606:SF1">
    <property type="entry name" value="CELL SURFACE PROTEIN"/>
    <property type="match status" value="1"/>
</dbReference>
<feature type="compositionally biased region" description="Low complexity" evidence="1">
    <location>
        <begin position="46"/>
        <end position="57"/>
    </location>
</feature>
<reference evidence="2" key="1">
    <citation type="journal article" date="2023" name="Mol. Phylogenet. Evol.">
        <title>Genome-scale phylogeny and comparative genomics of the fungal order Sordariales.</title>
        <authorList>
            <person name="Hensen N."/>
            <person name="Bonometti L."/>
            <person name="Westerberg I."/>
            <person name="Brannstrom I.O."/>
            <person name="Guillou S."/>
            <person name="Cros-Aarteil S."/>
            <person name="Calhoun S."/>
            <person name="Haridas S."/>
            <person name="Kuo A."/>
            <person name="Mondo S."/>
            <person name="Pangilinan J."/>
            <person name="Riley R."/>
            <person name="LaButti K."/>
            <person name="Andreopoulos B."/>
            <person name="Lipzen A."/>
            <person name="Chen C."/>
            <person name="Yan M."/>
            <person name="Daum C."/>
            <person name="Ng V."/>
            <person name="Clum A."/>
            <person name="Steindorff A."/>
            <person name="Ohm R.A."/>
            <person name="Martin F."/>
            <person name="Silar P."/>
            <person name="Natvig D.O."/>
            <person name="Lalanne C."/>
            <person name="Gautier V."/>
            <person name="Ament-Velasquez S.L."/>
            <person name="Kruys A."/>
            <person name="Hutchinson M.I."/>
            <person name="Powell A.J."/>
            <person name="Barry K."/>
            <person name="Miller A.N."/>
            <person name="Grigoriev I.V."/>
            <person name="Debuchy R."/>
            <person name="Gladieux P."/>
            <person name="Hiltunen Thoren M."/>
            <person name="Johannesson H."/>
        </authorList>
    </citation>
    <scope>NUCLEOTIDE SEQUENCE</scope>
    <source>
        <strain evidence="2">SMH4131-1</strain>
    </source>
</reference>
<dbReference type="AlphaFoldDB" id="A0AAE0IE50"/>
<dbReference type="PANTHER" id="PTHR39606">
    <property type="entry name" value="SURFACE PROTEIN, PUTATIVE-RELATED"/>
    <property type="match status" value="1"/>
</dbReference>
<name>A0AAE0IE50_9PEZI</name>
<keyword evidence="3" id="KW-1185">Reference proteome</keyword>
<evidence type="ECO:0000313" key="2">
    <source>
        <dbReference type="EMBL" id="KAK3323280.1"/>
    </source>
</evidence>
<feature type="region of interest" description="Disordered" evidence="1">
    <location>
        <begin position="1"/>
        <end position="112"/>
    </location>
</feature>
<accession>A0AAE0IE50</accession>
<dbReference type="Proteomes" id="UP001286456">
    <property type="component" value="Unassembled WGS sequence"/>
</dbReference>
<feature type="compositionally biased region" description="Low complexity" evidence="1">
    <location>
        <begin position="94"/>
        <end position="103"/>
    </location>
</feature>
<evidence type="ECO:0000313" key="3">
    <source>
        <dbReference type="Proteomes" id="UP001286456"/>
    </source>
</evidence>
<reference evidence="2" key="2">
    <citation type="submission" date="2023-06" db="EMBL/GenBank/DDBJ databases">
        <authorList>
            <consortium name="Lawrence Berkeley National Laboratory"/>
            <person name="Haridas S."/>
            <person name="Hensen N."/>
            <person name="Bonometti L."/>
            <person name="Westerberg I."/>
            <person name="Brannstrom I.O."/>
            <person name="Guillou S."/>
            <person name="Cros-Aarteil S."/>
            <person name="Calhoun S."/>
            <person name="Kuo A."/>
            <person name="Mondo S."/>
            <person name="Pangilinan J."/>
            <person name="Riley R."/>
            <person name="Labutti K."/>
            <person name="Andreopoulos B."/>
            <person name="Lipzen A."/>
            <person name="Chen C."/>
            <person name="Yanf M."/>
            <person name="Daum C."/>
            <person name="Ng V."/>
            <person name="Clum A."/>
            <person name="Steindorff A."/>
            <person name="Ohm R."/>
            <person name="Martin F."/>
            <person name="Silar P."/>
            <person name="Natvig D."/>
            <person name="Lalanne C."/>
            <person name="Gautier V."/>
            <person name="Ament-Velasquez S.L."/>
            <person name="Kruys A."/>
            <person name="Hutchinson M.I."/>
            <person name="Powell A.J."/>
            <person name="Barry K."/>
            <person name="Miller A.N."/>
            <person name="Grigoriev I.V."/>
            <person name="Debuchy R."/>
            <person name="Gladieux P."/>
            <person name="Thoren M.H."/>
            <person name="Johannesson H."/>
        </authorList>
    </citation>
    <scope>NUCLEOTIDE SEQUENCE</scope>
    <source>
        <strain evidence="2">SMH4131-1</strain>
    </source>
</reference>
<comment type="caution">
    <text evidence="2">The sequence shown here is derived from an EMBL/GenBank/DDBJ whole genome shotgun (WGS) entry which is preliminary data.</text>
</comment>
<gene>
    <name evidence="2" type="ORF">B0T19DRAFT_442781</name>
</gene>
<feature type="region of interest" description="Disordered" evidence="1">
    <location>
        <begin position="154"/>
        <end position="177"/>
    </location>
</feature>